<keyword evidence="4 8" id="KW-0812">Transmembrane</keyword>
<evidence type="ECO:0000256" key="6">
    <source>
        <dbReference type="ARBA" id="ARBA00023065"/>
    </source>
</evidence>
<dbReference type="PANTHER" id="PTHR32024">
    <property type="entry name" value="TRK SYSTEM POTASSIUM UPTAKE PROTEIN TRKG-RELATED"/>
    <property type="match status" value="1"/>
</dbReference>
<keyword evidence="3" id="KW-1003">Cell membrane</keyword>
<evidence type="ECO:0000256" key="1">
    <source>
        <dbReference type="ARBA" id="ARBA00004651"/>
    </source>
</evidence>
<evidence type="ECO:0000256" key="4">
    <source>
        <dbReference type="ARBA" id="ARBA00022692"/>
    </source>
</evidence>
<feature type="transmembrane region" description="Helical" evidence="8">
    <location>
        <begin position="311"/>
        <end position="330"/>
    </location>
</feature>
<dbReference type="Proteomes" id="UP000597877">
    <property type="component" value="Unassembled WGS sequence"/>
</dbReference>
<evidence type="ECO:0000256" key="5">
    <source>
        <dbReference type="ARBA" id="ARBA00022989"/>
    </source>
</evidence>
<proteinExistence type="predicted"/>
<dbReference type="Pfam" id="PF02386">
    <property type="entry name" value="TrkH"/>
    <property type="match status" value="1"/>
</dbReference>
<feature type="transmembrane region" description="Helical" evidence="8">
    <location>
        <begin position="403"/>
        <end position="428"/>
    </location>
</feature>
<evidence type="ECO:0000256" key="2">
    <source>
        <dbReference type="ARBA" id="ARBA00022448"/>
    </source>
</evidence>
<evidence type="ECO:0000256" key="8">
    <source>
        <dbReference type="SAM" id="Phobius"/>
    </source>
</evidence>
<feature type="transmembrane region" description="Helical" evidence="8">
    <location>
        <begin position="193"/>
        <end position="211"/>
    </location>
</feature>
<name>A0ABR7F039_9FIRM</name>
<gene>
    <name evidence="9" type="ORF">H8S00_03005</name>
</gene>
<keyword evidence="6" id="KW-0406">Ion transport</keyword>
<dbReference type="RefSeq" id="WP_186839972.1">
    <property type="nucleotide sequence ID" value="NZ_JACOOZ010000002.1"/>
</dbReference>
<comment type="caution">
    <text evidence="9">The sequence shown here is derived from an EMBL/GenBank/DDBJ whole genome shotgun (WGS) entry which is preliminary data.</text>
</comment>
<accession>A0ABR7F039</accession>
<dbReference type="Gene3D" id="1.10.287.70">
    <property type="match status" value="1"/>
</dbReference>
<keyword evidence="10" id="KW-1185">Reference proteome</keyword>
<feature type="transmembrane region" description="Helical" evidence="8">
    <location>
        <begin position="74"/>
        <end position="97"/>
    </location>
</feature>
<evidence type="ECO:0000256" key="3">
    <source>
        <dbReference type="ARBA" id="ARBA00022475"/>
    </source>
</evidence>
<sequence length="446" mass="48186">MEKRRIHLSTAQFILLGFVGVIIIGSLFLMLPCSTRSGEGASFLDSLFTATSAVCVTGLVVQDTATYWSDFGQAVILFLIQIGGMGIVTIAVAFATMSGRKIGLMQRTVMQEAISAPKLEGIVRLTRFIIKMAFVTELTGAVLMYPVFAVKMGALKGIWYSVFHSISAFCNGGFDLMGINEKYSSLTSFSGNIVINLVIVLLILLGGIGFMTWDDIRTHKFKFSKYRMQSKVILSATIGLIVIPFVYFYFCEFSGAKWHMSGADRALASLFQTVTPRTAGFNTVDLTKVSGAGQLIMIVLMMVGGATGSTAGGMKITTLAVLFASAISVFRRKSSPYLFRRRIAEEVIKSAAAIMLLYSFLFLMGGIIICAVDGFNIIDALFESASAVCTVGVTLGITPHTGVISRIVLIVLMLFGRVGGLTVIFATVSSKRKDVAKFPEEKIMVG</sequence>
<keyword evidence="7 8" id="KW-0472">Membrane</keyword>
<feature type="transmembrane region" description="Helical" evidence="8">
    <location>
        <begin position="12"/>
        <end position="31"/>
    </location>
</feature>
<feature type="transmembrane region" description="Helical" evidence="8">
    <location>
        <begin position="128"/>
        <end position="148"/>
    </location>
</feature>
<evidence type="ECO:0000313" key="10">
    <source>
        <dbReference type="Proteomes" id="UP000597877"/>
    </source>
</evidence>
<feature type="transmembrane region" description="Helical" evidence="8">
    <location>
        <begin position="43"/>
        <end position="62"/>
    </location>
</feature>
<reference evidence="9 10" key="1">
    <citation type="submission" date="2020-08" db="EMBL/GenBank/DDBJ databases">
        <title>Genome public.</title>
        <authorList>
            <person name="Liu C."/>
            <person name="Sun Q."/>
        </authorList>
    </citation>
    <scope>NUCLEOTIDE SEQUENCE [LARGE SCALE GENOMIC DNA]</scope>
    <source>
        <strain evidence="9 10">BX4</strain>
    </source>
</reference>
<keyword evidence="2" id="KW-0813">Transport</keyword>
<dbReference type="PANTHER" id="PTHR32024:SF1">
    <property type="entry name" value="KTR SYSTEM POTASSIUM UPTAKE PROTEIN B"/>
    <property type="match status" value="1"/>
</dbReference>
<comment type="subcellular location">
    <subcellularLocation>
        <location evidence="1">Cell membrane</location>
        <topology evidence="1">Multi-pass membrane protein</topology>
    </subcellularLocation>
</comment>
<organism evidence="9 10">
    <name type="scientific">Eubacterium segne</name>
    <dbReference type="NCBI Taxonomy" id="2763045"/>
    <lineage>
        <taxon>Bacteria</taxon>
        <taxon>Bacillati</taxon>
        <taxon>Bacillota</taxon>
        <taxon>Clostridia</taxon>
        <taxon>Eubacteriales</taxon>
        <taxon>Eubacteriaceae</taxon>
        <taxon>Eubacterium</taxon>
    </lineage>
</organism>
<dbReference type="InterPro" id="IPR003445">
    <property type="entry name" value="Cat_transpt"/>
</dbReference>
<protein>
    <submittedName>
        <fullName evidence="9">Trk family potassium uptake protein</fullName>
    </submittedName>
</protein>
<evidence type="ECO:0000313" key="9">
    <source>
        <dbReference type="EMBL" id="MBC5666961.1"/>
    </source>
</evidence>
<feature type="transmembrane region" description="Helical" evidence="8">
    <location>
        <begin position="351"/>
        <end position="378"/>
    </location>
</feature>
<keyword evidence="5 8" id="KW-1133">Transmembrane helix</keyword>
<evidence type="ECO:0000256" key="7">
    <source>
        <dbReference type="ARBA" id="ARBA00023136"/>
    </source>
</evidence>
<dbReference type="EMBL" id="JACOOZ010000002">
    <property type="protein sequence ID" value="MBC5666961.1"/>
    <property type="molecule type" value="Genomic_DNA"/>
</dbReference>
<feature type="transmembrane region" description="Helical" evidence="8">
    <location>
        <begin position="232"/>
        <end position="250"/>
    </location>
</feature>